<feature type="domain" description="Luciferase-like" evidence="5">
    <location>
        <begin position="23"/>
        <end position="246"/>
    </location>
</feature>
<dbReference type="OrthoDB" id="3813791at2"/>
<keyword evidence="3" id="KW-0560">Oxidoreductase</keyword>
<dbReference type="InterPro" id="IPR036661">
    <property type="entry name" value="Luciferase-like_sf"/>
</dbReference>
<dbReference type="PATRIC" id="fig|42234.21.peg.5822"/>
<dbReference type="RefSeq" id="WP_050373122.1">
    <property type="nucleotide sequence ID" value="NZ_KQ257829.1"/>
</dbReference>
<name>A0A0L0JY04_9ACTN</name>
<protein>
    <recommendedName>
        <fullName evidence="5">Luciferase-like domain-containing protein</fullName>
    </recommendedName>
</protein>
<keyword evidence="1" id="KW-0285">Flavoprotein</keyword>
<reference evidence="7" key="1">
    <citation type="submission" date="2014-07" db="EMBL/GenBank/DDBJ databases">
        <title>Genome sequencing of plant-pathogenic Streptomyces species.</title>
        <authorList>
            <person name="Harrison J."/>
            <person name="Sapp M."/>
            <person name="Thwaites R."/>
            <person name="Studholme D.J."/>
        </authorList>
    </citation>
    <scope>NUCLEOTIDE SEQUENCE [LARGE SCALE GENOMIC DNA]</scope>
    <source>
        <strain evidence="7">NCPPB 4445</strain>
    </source>
</reference>
<dbReference type="InterPro" id="IPR050172">
    <property type="entry name" value="SsuD_RutA_monooxygenase"/>
</dbReference>
<evidence type="ECO:0000256" key="4">
    <source>
        <dbReference type="ARBA" id="ARBA00023033"/>
    </source>
</evidence>
<dbReference type="InterPro" id="IPR011251">
    <property type="entry name" value="Luciferase-like_dom"/>
</dbReference>
<evidence type="ECO:0000256" key="2">
    <source>
        <dbReference type="ARBA" id="ARBA00022643"/>
    </source>
</evidence>
<dbReference type="Pfam" id="PF00296">
    <property type="entry name" value="Bac_luciferase"/>
    <property type="match status" value="1"/>
</dbReference>
<dbReference type="AlphaFoldDB" id="A0A0L0JY04"/>
<accession>A0A0L0JY04</accession>
<dbReference type="GO" id="GO:0008726">
    <property type="term" value="F:alkanesulfonate monooxygenase activity"/>
    <property type="evidence" value="ECO:0007669"/>
    <property type="project" value="TreeGrafter"/>
</dbReference>
<comment type="caution">
    <text evidence="6">The sequence shown here is derived from an EMBL/GenBank/DDBJ whole genome shotgun (WGS) entry which is preliminary data.</text>
</comment>
<organism evidence="6 7">
    <name type="scientific">Streptomyces acidiscabies</name>
    <dbReference type="NCBI Taxonomy" id="42234"/>
    <lineage>
        <taxon>Bacteria</taxon>
        <taxon>Bacillati</taxon>
        <taxon>Actinomycetota</taxon>
        <taxon>Actinomycetes</taxon>
        <taxon>Kitasatosporales</taxon>
        <taxon>Streptomycetaceae</taxon>
        <taxon>Streptomyces</taxon>
    </lineage>
</organism>
<keyword evidence="4" id="KW-0503">Monooxygenase</keyword>
<dbReference type="GO" id="GO:0046306">
    <property type="term" value="P:alkanesulfonate catabolic process"/>
    <property type="evidence" value="ECO:0007669"/>
    <property type="project" value="TreeGrafter"/>
</dbReference>
<evidence type="ECO:0000313" key="6">
    <source>
        <dbReference type="EMBL" id="KND30657.1"/>
    </source>
</evidence>
<evidence type="ECO:0000259" key="5">
    <source>
        <dbReference type="Pfam" id="PF00296"/>
    </source>
</evidence>
<evidence type="ECO:0000256" key="3">
    <source>
        <dbReference type="ARBA" id="ARBA00023002"/>
    </source>
</evidence>
<gene>
    <name evidence="6" type="ORF">IQ63_28225</name>
</gene>
<evidence type="ECO:0000256" key="1">
    <source>
        <dbReference type="ARBA" id="ARBA00022630"/>
    </source>
</evidence>
<dbReference type="SUPFAM" id="SSF51679">
    <property type="entry name" value="Bacterial luciferase-like"/>
    <property type="match status" value="1"/>
</dbReference>
<evidence type="ECO:0000313" key="7">
    <source>
        <dbReference type="Proteomes" id="UP000037151"/>
    </source>
</evidence>
<dbReference type="Proteomes" id="UP000037151">
    <property type="component" value="Unassembled WGS sequence"/>
</dbReference>
<dbReference type="PANTHER" id="PTHR42847:SF4">
    <property type="entry name" value="ALKANESULFONATE MONOOXYGENASE-RELATED"/>
    <property type="match status" value="1"/>
</dbReference>
<proteinExistence type="predicted"/>
<dbReference type="PANTHER" id="PTHR42847">
    <property type="entry name" value="ALKANESULFONATE MONOOXYGENASE"/>
    <property type="match status" value="1"/>
</dbReference>
<dbReference type="Gene3D" id="3.20.20.30">
    <property type="entry name" value="Luciferase-like domain"/>
    <property type="match status" value="1"/>
</dbReference>
<keyword evidence="2" id="KW-0288">FMN</keyword>
<sequence>MTVHVGAQLPVNSIPGYRDDLDLAAVARHAEDLGLDSVWAGDRLAAPYPTLDPSLVLATAAAVTSRIQVGYGVMLLALRSAAWAAKQVGTLQRLSGGRTALGVGVGTGDPEEWGAAGVSPRGRGRRTERLLELLPGLLAGERTALTDLPGSPSVALNPAVPVPEIWIGGGSEQALRRVVSHGQGWLAAMKPPKEVARCVGRLGEFAAEQGVPAPRVSMHLHVRLLSRADPAGSSRVADRLTAQYGMPRALSGDVGVAGTPAQIAERLREYGDAGAERFVLVPFGEDGDDPFRQYELFAQVRELLARG</sequence>
<dbReference type="EMBL" id="JPPY01000164">
    <property type="protein sequence ID" value="KND30657.1"/>
    <property type="molecule type" value="Genomic_DNA"/>
</dbReference>